<dbReference type="VEuPathDB" id="FungiDB:PABG_00961"/>
<comment type="subcellular location">
    <subcellularLocation>
        <location evidence="1">Endomembrane system</location>
        <topology evidence="1">Multi-pass membrane protein</topology>
    </subcellularLocation>
    <subcellularLocation>
        <location evidence="16 17">Endoplasmic reticulum membrane</location>
        <topology evidence="16 17">Multi-pass membrane protein</topology>
    </subcellularLocation>
</comment>
<dbReference type="PIRSF" id="PIRSF000383">
    <property type="entry name" value="PEAMT"/>
    <property type="match status" value="1"/>
</dbReference>
<feature type="transmembrane region" description="Helical" evidence="16 17">
    <location>
        <begin position="563"/>
        <end position="587"/>
    </location>
</feature>
<comment type="caution">
    <text evidence="19">The sequence shown here is derived from an EMBL/GenBank/DDBJ whole genome shotgun (WGS) entry which is preliminary data.</text>
</comment>
<evidence type="ECO:0000256" key="1">
    <source>
        <dbReference type="ARBA" id="ARBA00004127"/>
    </source>
</evidence>
<reference evidence="19 20" key="1">
    <citation type="submission" date="2016-06" db="EMBL/GenBank/DDBJ databases">
        <authorList>
            <person name="Kjaerup R.B."/>
            <person name="Dalgaard T.S."/>
            <person name="Juul-Madsen H.R."/>
        </authorList>
    </citation>
    <scope>NUCLEOTIDE SEQUENCE [LARGE SCALE GENOMIC DNA]</scope>
    <source>
        <strain evidence="19 20">Pb300</strain>
    </source>
</reference>
<evidence type="ECO:0000256" key="5">
    <source>
        <dbReference type="ARBA" id="ARBA00022603"/>
    </source>
</evidence>
<evidence type="ECO:0000256" key="3">
    <source>
        <dbReference type="ARBA" id="ARBA00005189"/>
    </source>
</evidence>
<feature type="transmembrane region" description="Helical" evidence="16 17">
    <location>
        <begin position="393"/>
        <end position="414"/>
    </location>
</feature>
<dbReference type="InterPro" id="IPR016219">
    <property type="entry name" value="Phosphatid-EA_MeTrfase_fun"/>
</dbReference>
<evidence type="ECO:0000256" key="15">
    <source>
        <dbReference type="ARBA" id="ARBA00057332"/>
    </source>
</evidence>
<keyword evidence="14 16" id="KW-1208">Phospholipid metabolism</keyword>
<feature type="region of interest" description="Disordered" evidence="18">
    <location>
        <begin position="704"/>
        <end position="732"/>
    </location>
</feature>
<dbReference type="Proteomes" id="UP000242814">
    <property type="component" value="Unassembled WGS sequence"/>
</dbReference>
<keyword evidence="12 16" id="KW-0472">Membrane</keyword>
<dbReference type="EMBL" id="LZYO01000135">
    <property type="protein sequence ID" value="ODH29323.1"/>
    <property type="molecule type" value="Genomic_DNA"/>
</dbReference>
<keyword evidence="10 16" id="KW-1133">Transmembrane helix</keyword>
<keyword evidence="9 16" id="KW-0256">Endoplasmic reticulum</keyword>
<evidence type="ECO:0000256" key="7">
    <source>
        <dbReference type="ARBA" id="ARBA00022691"/>
    </source>
</evidence>
<comment type="catalytic activity">
    <reaction evidence="16 17">
        <text>a 1,2-diacyl-sn-glycero-3-phosphoethanolamine + S-adenosyl-L-methionine = a 1,2-diacyl-sn-glycero-3-phospho-N-methylethanolamine + S-adenosyl-L-homocysteine + H(+)</text>
        <dbReference type="Rhea" id="RHEA:11164"/>
        <dbReference type="ChEBI" id="CHEBI:15378"/>
        <dbReference type="ChEBI" id="CHEBI:57856"/>
        <dbReference type="ChEBI" id="CHEBI:59789"/>
        <dbReference type="ChEBI" id="CHEBI:64573"/>
        <dbReference type="ChEBI" id="CHEBI:64612"/>
        <dbReference type="EC" id="2.1.1.17"/>
    </reaction>
</comment>
<evidence type="ECO:0000256" key="14">
    <source>
        <dbReference type="ARBA" id="ARBA00023264"/>
    </source>
</evidence>
<evidence type="ECO:0000313" key="19">
    <source>
        <dbReference type="EMBL" id="ODH29323.1"/>
    </source>
</evidence>
<keyword evidence="11 16" id="KW-0443">Lipid metabolism</keyword>
<dbReference type="FunFam" id="2.60.40.2840:FF:000006">
    <property type="entry name" value="Phosphatidylethanolamine N-methyltransferase"/>
    <property type="match status" value="1"/>
</dbReference>
<evidence type="ECO:0000256" key="16">
    <source>
        <dbReference type="HAMAP-Rule" id="MF_03217"/>
    </source>
</evidence>
<dbReference type="AlphaFoldDB" id="A0A1D2JEY9"/>
<dbReference type="GO" id="GO:0004608">
    <property type="term" value="F:phosphatidylethanolamine N-methyltransferase activity"/>
    <property type="evidence" value="ECO:0007669"/>
    <property type="project" value="UniProtKB-UniRule"/>
</dbReference>
<feature type="compositionally biased region" description="Basic and acidic residues" evidence="18">
    <location>
        <begin position="40"/>
        <end position="56"/>
    </location>
</feature>
<dbReference type="Pfam" id="PF04191">
    <property type="entry name" value="PEMT"/>
    <property type="match status" value="2"/>
</dbReference>
<evidence type="ECO:0000313" key="20">
    <source>
        <dbReference type="Proteomes" id="UP000242814"/>
    </source>
</evidence>
<keyword evidence="4 16" id="KW-0444">Lipid biosynthesis</keyword>
<organism evidence="19 20">
    <name type="scientific">Paracoccidioides brasiliensis</name>
    <dbReference type="NCBI Taxonomy" id="121759"/>
    <lineage>
        <taxon>Eukaryota</taxon>
        <taxon>Fungi</taxon>
        <taxon>Dikarya</taxon>
        <taxon>Ascomycota</taxon>
        <taxon>Pezizomycotina</taxon>
        <taxon>Eurotiomycetes</taxon>
        <taxon>Eurotiomycetidae</taxon>
        <taxon>Onygenales</taxon>
        <taxon>Ajellomycetaceae</taxon>
        <taxon>Paracoccidioides</taxon>
    </lineage>
</organism>
<evidence type="ECO:0000256" key="9">
    <source>
        <dbReference type="ARBA" id="ARBA00022824"/>
    </source>
</evidence>
<keyword evidence="7 16" id="KW-0949">S-adenosyl-L-methionine</keyword>
<dbReference type="PROSITE" id="PS51598">
    <property type="entry name" value="SAM_CHO2"/>
    <property type="match status" value="1"/>
</dbReference>
<dbReference type="EC" id="2.1.1.17" evidence="16 17"/>
<proteinExistence type="inferred from homology"/>
<comment type="pathway">
    <text evidence="3">Lipid metabolism.</text>
</comment>
<evidence type="ECO:0000256" key="17">
    <source>
        <dbReference type="RuleBase" id="RU361122"/>
    </source>
</evidence>
<comment type="similarity">
    <text evidence="16 17">Belongs to the class VI-like SAM-binding methyltransferase superfamily. CHO2 family.</text>
</comment>
<feature type="compositionally biased region" description="Basic and acidic residues" evidence="18">
    <location>
        <begin position="716"/>
        <end position="732"/>
    </location>
</feature>
<feature type="transmembrane region" description="Helical" evidence="16 17">
    <location>
        <begin position="420"/>
        <end position="444"/>
    </location>
</feature>
<dbReference type="HAMAP" id="MF_03217">
    <property type="entry name" value="PEMT"/>
    <property type="match status" value="1"/>
</dbReference>
<evidence type="ECO:0000256" key="12">
    <source>
        <dbReference type="ARBA" id="ARBA00023136"/>
    </source>
</evidence>
<protein>
    <recommendedName>
        <fullName evidence="16 17">Phosphatidylethanolamine N-methyltransferase</fullName>
        <shortName evidence="16">PE methyltransferase</shortName>
        <shortName evidence="16 17">PEAMT</shortName>
        <shortName evidence="16">PEMT</shortName>
        <ecNumber evidence="16 17">2.1.1.17</ecNumber>
    </recommendedName>
</protein>
<comment type="caution">
    <text evidence="16 17">Lacks conserved residue(s) required for the propagation of feature annotation.</text>
</comment>
<dbReference type="PANTHER" id="PTHR32138">
    <property type="entry name" value="PHOSPHATIDYLETHANOLAMINE N-METHYLTRANSFERASE"/>
    <property type="match status" value="1"/>
</dbReference>
<dbReference type="UniPathway" id="UPA00753"/>
<evidence type="ECO:0000256" key="18">
    <source>
        <dbReference type="SAM" id="MobiDB-lite"/>
    </source>
</evidence>
<evidence type="ECO:0000256" key="10">
    <source>
        <dbReference type="ARBA" id="ARBA00022989"/>
    </source>
</evidence>
<dbReference type="GO" id="GO:0032259">
    <property type="term" value="P:methylation"/>
    <property type="evidence" value="ECO:0007669"/>
    <property type="project" value="UniProtKB-KW"/>
</dbReference>
<dbReference type="InterPro" id="IPR007318">
    <property type="entry name" value="Phopholipid_MeTrfase"/>
</dbReference>
<sequence>MSGPASSTGFHIHAEGLHGRNVQPSKPTSDGGVAPTALGEKSRVEEDERTDSEKKTFGRTPDGTIFTVPPTRDMVSQLLSPSEPKNLSDIFVLAIISCHIFLLRFLPSSSRVAAFAIIFLFWRAAYNIGIGWLLHMQSNGRTLVCWAKKSNIFVNPSTGQNPHPILYNLLKWELETKIPEQYSFEDAPTEYNTWLVFRRVVDLILMCDFTSYCLFAIACGGRPAGEGFIMLALRWITGMSLVLFNLWVKLDAHRVVKDFAWYWGDFFYLIDQDLTFDGVFEMAPHPMYSVGYAGYYGISLMAASYKLLFISILAHAAQFAFLVLVENPHIEKTYNAPPPRKRVAVDTDNVKPQDDDVSQDSSVINDNVYSGQAVATLEPSSMHNLLGPHNIDLYRITDSSVLLIQILFSALAILTPSTPVYQFFFVLNAALWRVWYSVGIGYILNRQSHCKMWTRHFVKYGESNQEAWQQWKGTYHLSMTMTYASFIAATWKMYSFPQDWGYGLVLLRHILGASLIALQIWTSASIYESLGEFGWFFGDFFFDQSPKLTYSGIYRYLNNPERVLGLAGVWGAVLITSTKSVIFLALLSHTLTIAFIQLVERPHMQKLYGQSLRRDAGLVRSLKRSLPPSLKQFHGSVDKILDDSIEFIEEFIEAARPKLAAGVKTFVKDTSALFQKYPARITISRLEPDLAGYDQKDYSISLEGTQSSEPAQFERASGKEGEKARSMPDRRGDKKNLMFEYGAPIKVKWTAPLNHSKKDWIGLYMVTDNTSREITRISSQGRWIGTNKASFDSLTCEQGLISSDIVINKFREDGEPKDVASGEMVFSGDKLWWTQGVFEFRYHHNGKHSVMAVSRPFEIRIGRFDDDAIYGDRYGLVRAAIESALLPVVQNCFDRDPEIAPQTVEEQYGSLVDRNGKYSRRVVFAVHQMFGIEFAPEVVRADGNVRNLAWRICNAKKVLAPYSMSRTNGATTPTAEHEG</sequence>
<accession>A0A1D2JEY9</accession>
<gene>
    <name evidence="19" type="ORF">ACO22_03749</name>
</gene>
<dbReference type="GO" id="GO:0005789">
    <property type="term" value="C:endoplasmic reticulum membrane"/>
    <property type="evidence" value="ECO:0007669"/>
    <property type="project" value="UniProtKB-SubCell"/>
</dbReference>
<evidence type="ECO:0000256" key="13">
    <source>
        <dbReference type="ARBA" id="ARBA00023209"/>
    </source>
</evidence>
<feature type="transmembrane region" description="Helical" evidence="16 17">
    <location>
        <begin position="228"/>
        <end position="248"/>
    </location>
</feature>
<comment type="function">
    <text evidence="15 16 17">Catalyzes the first step of the methylation pathway of phosphatidylcholine biosynthesis, the SAM-dependent methylation of phosphatidylethanolamine (PE) to phosphatidylmonomethylethanolamine (PMME).</text>
</comment>
<evidence type="ECO:0000256" key="11">
    <source>
        <dbReference type="ARBA" id="ARBA00023098"/>
    </source>
</evidence>
<keyword evidence="5 16" id="KW-0489">Methyltransferase</keyword>
<evidence type="ECO:0000256" key="4">
    <source>
        <dbReference type="ARBA" id="ARBA00022516"/>
    </source>
</evidence>
<feature type="transmembrane region" description="Helical" evidence="16 17">
    <location>
        <begin position="113"/>
        <end position="134"/>
    </location>
</feature>
<keyword evidence="13 16" id="KW-0594">Phospholipid biosynthesis</keyword>
<dbReference type="PANTHER" id="PTHR32138:SF0">
    <property type="entry name" value="PHOSPHATIDYLETHANOLAMINE N-METHYLTRANSFERASE"/>
    <property type="match status" value="1"/>
</dbReference>
<dbReference type="VEuPathDB" id="FungiDB:PADG_03435"/>
<feature type="region of interest" description="Disordered" evidence="18">
    <location>
        <begin position="1"/>
        <end position="63"/>
    </location>
</feature>
<dbReference type="GO" id="GO:0006656">
    <property type="term" value="P:phosphatidylcholine biosynthetic process"/>
    <property type="evidence" value="ECO:0007669"/>
    <property type="project" value="UniProtKB-UniRule"/>
</dbReference>
<evidence type="ECO:0000256" key="2">
    <source>
        <dbReference type="ARBA" id="ARBA00004969"/>
    </source>
</evidence>
<dbReference type="Gene3D" id="2.60.40.2840">
    <property type="match status" value="1"/>
</dbReference>
<evidence type="ECO:0000256" key="8">
    <source>
        <dbReference type="ARBA" id="ARBA00022692"/>
    </source>
</evidence>
<comment type="pathway">
    <text evidence="2 16 17">Phospholipid metabolism; phosphatidylcholine biosynthesis.</text>
</comment>
<evidence type="ECO:0000256" key="6">
    <source>
        <dbReference type="ARBA" id="ARBA00022679"/>
    </source>
</evidence>
<keyword evidence="6 16" id="KW-0808">Transferase</keyword>
<keyword evidence="8 16" id="KW-0812">Transmembrane</keyword>
<name>A0A1D2JEY9_PARBR</name>